<name>A0ABY4D4N1_9BACT</name>
<proteinExistence type="predicted"/>
<organism evidence="1 2">
    <name type="scientific">Hymenobacter tibetensis</name>
    <dbReference type="NCBI Taxonomy" id="497967"/>
    <lineage>
        <taxon>Bacteria</taxon>
        <taxon>Pseudomonadati</taxon>
        <taxon>Bacteroidota</taxon>
        <taxon>Cytophagia</taxon>
        <taxon>Cytophagales</taxon>
        <taxon>Hymenobacteraceae</taxon>
        <taxon>Hymenobacter</taxon>
    </lineage>
</organism>
<keyword evidence="2" id="KW-1185">Reference proteome</keyword>
<reference evidence="1 2" key="1">
    <citation type="submission" date="2022-03" db="EMBL/GenBank/DDBJ databases">
        <title>Hymenobactersp. isolated from the air.</title>
        <authorList>
            <person name="Won M."/>
            <person name="Kwon S.-W."/>
        </authorList>
    </citation>
    <scope>NUCLEOTIDE SEQUENCE [LARGE SCALE GENOMIC DNA]</scope>
    <source>
        <strain evidence="1 2">KACC 21982</strain>
        <plasmid evidence="1 2">unnamed2</plasmid>
    </source>
</reference>
<dbReference type="EMBL" id="CP094671">
    <property type="protein sequence ID" value="UOG77405.1"/>
    <property type="molecule type" value="Genomic_DNA"/>
</dbReference>
<dbReference type="Proteomes" id="UP000831113">
    <property type="component" value="Plasmid unnamed2"/>
</dbReference>
<keyword evidence="1" id="KW-0614">Plasmid</keyword>
<geneLocation type="plasmid" evidence="1 2">
    <name>unnamed2</name>
</geneLocation>
<evidence type="ECO:0000313" key="2">
    <source>
        <dbReference type="Proteomes" id="UP000831113"/>
    </source>
</evidence>
<sequence length="136" mass="15597">MFACSQLNTRARLSMTIYLSPLELVARVHLGKEVEQWLGAVQQEGQPILQWLCLYQEEPHQYAVTYIESYDEGDEEWQDVASFSQVEPEESPRQLFPSVEQALAFARQTYGAAPDRFVASGMIAAEYATYWRSKQP</sequence>
<accession>A0ABY4D4N1</accession>
<protein>
    <submittedName>
        <fullName evidence="1">Uncharacterized protein</fullName>
    </submittedName>
</protein>
<gene>
    <name evidence="1" type="ORF">MTX78_23975</name>
</gene>
<evidence type="ECO:0000313" key="1">
    <source>
        <dbReference type="EMBL" id="UOG77405.1"/>
    </source>
</evidence>
<dbReference type="RefSeq" id="WP_243803174.1">
    <property type="nucleotide sequence ID" value="NZ_CP094671.1"/>
</dbReference>